<dbReference type="CDD" id="cd04095">
    <property type="entry name" value="CysN_NoDQ_III"/>
    <property type="match status" value="1"/>
</dbReference>
<feature type="binding site" evidence="6">
    <location>
        <begin position="121"/>
        <end position="125"/>
    </location>
    <ligand>
        <name>GTP</name>
        <dbReference type="ChEBI" id="CHEBI:37565"/>
    </ligand>
</feature>
<dbReference type="GO" id="GO:0005525">
    <property type="term" value="F:GTP binding"/>
    <property type="evidence" value="ECO:0007669"/>
    <property type="project" value="UniProtKB-UniRule"/>
</dbReference>
<feature type="binding site" evidence="6">
    <location>
        <begin position="45"/>
        <end position="52"/>
    </location>
    <ligand>
        <name>GTP</name>
        <dbReference type="ChEBI" id="CHEBI:37565"/>
    </ligand>
</feature>
<evidence type="ECO:0000256" key="5">
    <source>
        <dbReference type="ARBA" id="ARBA00023134"/>
    </source>
</evidence>
<dbReference type="InterPro" id="IPR009001">
    <property type="entry name" value="Transl_elong_EF1A/Init_IF2_C"/>
</dbReference>
<dbReference type="EMBL" id="JACHEK010000007">
    <property type="protein sequence ID" value="MBB6145625.1"/>
    <property type="molecule type" value="Genomic_DNA"/>
</dbReference>
<dbReference type="InterPro" id="IPR041757">
    <property type="entry name" value="CysN_GTP-bd"/>
</dbReference>
<sequence length="544" mass="59772">MSVAAAIEFQARVLEPGETELDSFSIEDFLTIEQGKDLLRFTTAGSVDDGKSTLIGRLLYDSKNVYEDHVRAVTRTQGSSAAAIDFAQLTDGLRAEREQGITIDVAYRYFSTARRKFIIADTPGHEQYTRNMATGASTADLAIILVDARKGILNQSRRHAYIASLLGIPRVIAAINKMDLVDYSEAVFRDLSRDFADLAARVGLRNVDAIPISALEGDNVVHAGSRMPWYHGPALLEYLESTPVLRESAALAFRLPVQRVIRPNQNFRGFAGQIAAGTVRRGDRIVALPSGHTSRVQSIVTFDGELESASAPLSVTVTLEDERDISRGDLIAAADAPPQVANHFEAAIVWLHAQPLEINRRYLLKHTSHTVPARVRSIRHQIDIASLDPKAASTLDLNAIGLIEVETDRPVLADLYNESRATGSFILIDPASNATVGAGMIRHILTRTSTNSEQPSIVIAKVEILKQLEQRILDLGHAVVRTRVQDEKVWRALQHAGVTVLVESDQPTIQIVDADFTRREIKDESIETIVDALSFAAKVEEKEL</sequence>
<dbReference type="Pfam" id="PF00009">
    <property type="entry name" value="GTP_EFTU"/>
    <property type="match status" value="1"/>
</dbReference>
<accession>A0A841JYB6</accession>
<dbReference type="Proteomes" id="UP000538666">
    <property type="component" value="Unassembled WGS sequence"/>
</dbReference>
<feature type="binding site" evidence="6">
    <location>
        <begin position="176"/>
        <end position="179"/>
    </location>
    <ligand>
        <name>GTP</name>
        <dbReference type="ChEBI" id="CHEBI:37565"/>
    </ligand>
</feature>
<keyword evidence="5 6" id="KW-0342">GTP-binding</keyword>
<dbReference type="InterPro" id="IPR044139">
    <property type="entry name" value="CysN_NoDQ_III"/>
</dbReference>
<dbReference type="NCBIfam" id="TIGR02034">
    <property type="entry name" value="CysN"/>
    <property type="match status" value="1"/>
</dbReference>
<dbReference type="InterPro" id="IPR054696">
    <property type="entry name" value="GTP-eEF1A_C"/>
</dbReference>
<dbReference type="EC" id="2.7.7.4" evidence="6"/>
<dbReference type="GO" id="GO:0005524">
    <property type="term" value="F:ATP binding"/>
    <property type="evidence" value="ECO:0007669"/>
    <property type="project" value="UniProtKB-KW"/>
</dbReference>
<dbReference type="GO" id="GO:0004781">
    <property type="term" value="F:sulfate adenylyltransferase (ATP) activity"/>
    <property type="evidence" value="ECO:0007669"/>
    <property type="project" value="UniProtKB-UniRule"/>
</dbReference>
<dbReference type="InterPro" id="IPR050100">
    <property type="entry name" value="TRAFAC_GTPase_members"/>
</dbReference>
<organism evidence="8 9">
    <name type="scientific">Silvibacterium bohemicum</name>
    <dbReference type="NCBI Taxonomy" id="1577686"/>
    <lineage>
        <taxon>Bacteria</taxon>
        <taxon>Pseudomonadati</taxon>
        <taxon>Acidobacteriota</taxon>
        <taxon>Terriglobia</taxon>
        <taxon>Terriglobales</taxon>
        <taxon>Acidobacteriaceae</taxon>
        <taxon>Silvibacterium</taxon>
    </lineage>
</organism>
<comment type="pathway">
    <text evidence="6">Sulfur metabolism; hydrogen sulfide biosynthesis; sulfite from sulfate: step 1/3.</text>
</comment>
<dbReference type="PANTHER" id="PTHR23115">
    <property type="entry name" value="TRANSLATION FACTOR"/>
    <property type="match status" value="1"/>
</dbReference>
<feature type="domain" description="Tr-type G" evidence="7">
    <location>
        <begin position="36"/>
        <end position="249"/>
    </location>
</feature>
<dbReference type="InterPro" id="IPR011779">
    <property type="entry name" value="SO4_adenylTrfase_lsu"/>
</dbReference>
<evidence type="ECO:0000256" key="2">
    <source>
        <dbReference type="ARBA" id="ARBA00022695"/>
    </source>
</evidence>
<dbReference type="InterPro" id="IPR009000">
    <property type="entry name" value="Transl_B-barrel_sf"/>
</dbReference>
<dbReference type="OrthoDB" id="9804504at2"/>
<dbReference type="RefSeq" id="WP_050060673.1">
    <property type="nucleotide sequence ID" value="NZ_JACHEK010000007.1"/>
</dbReference>
<dbReference type="GO" id="GO:0070814">
    <property type="term" value="P:hydrogen sulfide biosynthetic process"/>
    <property type="evidence" value="ECO:0007669"/>
    <property type="project" value="UniProtKB-UniRule"/>
</dbReference>
<evidence type="ECO:0000256" key="4">
    <source>
        <dbReference type="ARBA" id="ARBA00022840"/>
    </source>
</evidence>
<gene>
    <name evidence="6" type="primary">cysN</name>
    <name evidence="8" type="ORF">HNQ77_003586</name>
</gene>
<dbReference type="NCBIfam" id="NF003478">
    <property type="entry name" value="PRK05124.1"/>
    <property type="match status" value="1"/>
</dbReference>
<dbReference type="SUPFAM" id="SSF50447">
    <property type="entry name" value="Translation proteins"/>
    <property type="match status" value="1"/>
</dbReference>
<dbReference type="SUPFAM" id="SSF50465">
    <property type="entry name" value="EF-Tu/eEF-1alpha/eIF2-gamma C-terminal domain"/>
    <property type="match status" value="1"/>
</dbReference>
<keyword evidence="9" id="KW-1185">Reference proteome</keyword>
<dbReference type="FunFam" id="3.40.50.300:FF:000119">
    <property type="entry name" value="Sulfate adenylyltransferase subunit 1"/>
    <property type="match status" value="1"/>
</dbReference>
<dbReference type="PROSITE" id="PS51722">
    <property type="entry name" value="G_TR_2"/>
    <property type="match status" value="1"/>
</dbReference>
<keyword evidence="2 6" id="KW-0548">Nucleotidyltransferase</keyword>
<reference evidence="8 9" key="1">
    <citation type="submission" date="2020-08" db="EMBL/GenBank/DDBJ databases">
        <title>Genomic Encyclopedia of Type Strains, Phase IV (KMG-IV): sequencing the most valuable type-strain genomes for metagenomic binning, comparative biology and taxonomic classification.</title>
        <authorList>
            <person name="Goeker M."/>
        </authorList>
    </citation>
    <scope>NUCLEOTIDE SEQUENCE [LARGE SCALE GENOMIC DNA]</scope>
    <source>
        <strain evidence="8 9">DSM 103733</strain>
    </source>
</reference>
<comment type="similarity">
    <text evidence="6">Belongs to the TRAFAC class translation factor GTPase superfamily. Classic translation factor GTPase family. CysN/NodQ subfamily.</text>
</comment>
<evidence type="ECO:0000259" key="7">
    <source>
        <dbReference type="PROSITE" id="PS51722"/>
    </source>
</evidence>
<dbReference type="UniPathway" id="UPA00140">
    <property type="reaction ID" value="UER00204"/>
</dbReference>
<evidence type="ECO:0000313" key="9">
    <source>
        <dbReference type="Proteomes" id="UP000538666"/>
    </source>
</evidence>
<dbReference type="CDD" id="cd04166">
    <property type="entry name" value="CysN_ATPS"/>
    <property type="match status" value="1"/>
</dbReference>
<evidence type="ECO:0000256" key="6">
    <source>
        <dbReference type="HAMAP-Rule" id="MF_00062"/>
    </source>
</evidence>
<comment type="caution">
    <text evidence="8">The sequence shown here is derived from an EMBL/GenBank/DDBJ whole genome shotgun (WGS) entry which is preliminary data.</text>
</comment>
<dbReference type="InterPro" id="IPR027417">
    <property type="entry name" value="P-loop_NTPase"/>
</dbReference>
<protein>
    <recommendedName>
        <fullName evidence="6">Sulfate adenylyltransferase subunit 1</fullName>
        <ecNumber evidence="6">2.7.7.4</ecNumber>
    </recommendedName>
    <alternativeName>
        <fullName evidence="6">ATP-sulfurylase large subunit</fullName>
    </alternativeName>
    <alternativeName>
        <fullName evidence="6">Sulfate adenylate transferase</fullName>
        <shortName evidence="6">SAT</shortName>
    </alternativeName>
</protein>
<comment type="function">
    <text evidence="6">With CysD forms the ATP sulfurylase (ATPS) that catalyzes the adenylation of sulfate producing adenosine 5'-phosphosulfate (APS) and diphosphate, the first enzymatic step in sulfur assimilation pathway. APS synthesis involves the formation of a high-energy phosphoric-sulfuric acid anhydride bond driven by GTP hydrolysis by CysN coupled to ATP hydrolysis by CysD.</text>
</comment>
<dbReference type="InterPro" id="IPR031157">
    <property type="entry name" value="G_TR_CS"/>
</dbReference>
<dbReference type="Gene3D" id="3.40.50.300">
    <property type="entry name" value="P-loop containing nucleotide triphosphate hydrolases"/>
    <property type="match status" value="1"/>
</dbReference>
<evidence type="ECO:0000256" key="1">
    <source>
        <dbReference type="ARBA" id="ARBA00022679"/>
    </source>
</evidence>
<dbReference type="NCBIfam" id="TIGR00231">
    <property type="entry name" value="small_GTP"/>
    <property type="match status" value="1"/>
</dbReference>
<name>A0A841JYB6_9BACT</name>
<dbReference type="Gene3D" id="2.40.30.10">
    <property type="entry name" value="Translation factors"/>
    <property type="match status" value="2"/>
</dbReference>
<dbReference type="InterPro" id="IPR044138">
    <property type="entry name" value="CysN_II"/>
</dbReference>
<dbReference type="AlphaFoldDB" id="A0A841JYB6"/>
<dbReference type="InterPro" id="IPR000795">
    <property type="entry name" value="T_Tr_GTP-bd_dom"/>
</dbReference>
<dbReference type="SUPFAM" id="SSF52540">
    <property type="entry name" value="P-loop containing nucleoside triphosphate hydrolases"/>
    <property type="match status" value="1"/>
</dbReference>
<dbReference type="HAMAP" id="MF_00062">
    <property type="entry name" value="Sulf_adenylyltr_sub1"/>
    <property type="match status" value="1"/>
</dbReference>
<dbReference type="GO" id="GO:0000103">
    <property type="term" value="P:sulfate assimilation"/>
    <property type="evidence" value="ECO:0007669"/>
    <property type="project" value="UniProtKB-UniRule"/>
</dbReference>
<dbReference type="GO" id="GO:0003924">
    <property type="term" value="F:GTPase activity"/>
    <property type="evidence" value="ECO:0007669"/>
    <property type="project" value="InterPro"/>
</dbReference>
<comment type="subunit">
    <text evidence="6">Heterodimer composed of CysD, the smaller subunit, and CysN.</text>
</comment>
<keyword evidence="3 6" id="KW-0547">Nucleotide-binding</keyword>
<proteinExistence type="inferred from homology"/>
<evidence type="ECO:0000313" key="8">
    <source>
        <dbReference type="EMBL" id="MBB6145625.1"/>
    </source>
</evidence>
<comment type="catalytic activity">
    <reaction evidence="6">
        <text>sulfate + ATP + H(+) = adenosine 5'-phosphosulfate + diphosphate</text>
        <dbReference type="Rhea" id="RHEA:18133"/>
        <dbReference type="ChEBI" id="CHEBI:15378"/>
        <dbReference type="ChEBI" id="CHEBI:16189"/>
        <dbReference type="ChEBI" id="CHEBI:30616"/>
        <dbReference type="ChEBI" id="CHEBI:33019"/>
        <dbReference type="ChEBI" id="CHEBI:58243"/>
        <dbReference type="EC" id="2.7.7.4"/>
    </reaction>
</comment>
<dbReference type="CDD" id="cd03695">
    <property type="entry name" value="CysN_NodQ_II"/>
    <property type="match status" value="1"/>
</dbReference>
<dbReference type="Pfam" id="PF22594">
    <property type="entry name" value="GTP-eEF1A_C"/>
    <property type="match status" value="1"/>
</dbReference>
<keyword evidence="4 6" id="KW-0067">ATP-binding</keyword>
<keyword evidence="1 6" id="KW-0808">Transferase</keyword>
<dbReference type="PROSITE" id="PS00301">
    <property type="entry name" value="G_TR_1"/>
    <property type="match status" value="1"/>
</dbReference>
<evidence type="ECO:0000256" key="3">
    <source>
        <dbReference type="ARBA" id="ARBA00022741"/>
    </source>
</evidence>
<dbReference type="InterPro" id="IPR005225">
    <property type="entry name" value="Small_GTP-bd"/>
</dbReference>
<dbReference type="PRINTS" id="PR00315">
    <property type="entry name" value="ELONGATNFCT"/>
</dbReference>